<keyword evidence="3" id="KW-1185">Reference proteome</keyword>
<name>A0AAV9S0Y3_9TELE</name>
<evidence type="ECO:0000256" key="1">
    <source>
        <dbReference type="SAM" id="MobiDB-lite"/>
    </source>
</evidence>
<proteinExistence type="predicted"/>
<dbReference type="PANTHER" id="PTHR31025:SF19">
    <property type="entry name" value="SI:CH73-42K18.1-RELATED"/>
    <property type="match status" value="1"/>
</dbReference>
<feature type="region of interest" description="Disordered" evidence="1">
    <location>
        <begin position="81"/>
        <end position="108"/>
    </location>
</feature>
<dbReference type="EMBL" id="JAHHUM010001108">
    <property type="protein sequence ID" value="KAK5614809.1"/>
    <property type="molecule type" value="Genomic_DNA"/>
</dbReference>
<comment type="caution">
    <text evidence="2">The sequence shown here is derived from an EMBL/GenBank/DDBJ whole genome shotgun (WGS) entry which is preliminary data.</text>
</comment>
<dbReference type="PANTHER" id="PTHR31025">
    <property type="entry name" value="SI:CH211-196P9.1-RELATED"/>
    <property type="match status" value="1"/>
</dbReference>
<feature type="compositionally biased region" description="Basic and acidic residues" evidence="1">
    <location>
        <begin position="90"/>
        <end position="103"/>
    </location>
</feature>
<evidence type="ECO:0000313" key="3">
    <source>
        <dbReference type="Proteomes" id="UP001311232"/>
    </source>
</evidence>
<reference evidence="2 3" key="1">
    <citation type="submission" date="2021-06" db="EMBL/GenBank/DDBJ databases">
        <authorList>
            <person name="Palmer J.M."/>
        </authorList>
    </citation>
    <scope>NUCLEOTIDE SEQUENCE [LARGE SCALE GENOMIC DNA]</scope>
    <source>
        <strain evidence="2 3">MEX-2019</strain>
        <tissue evidence="2">Muscle</tissue>
    </source>
</reference>
<feature type="region of interest" description="Disordered" evidence="1">
    <location>
        <begin position="115"/>
        <end position="134"/>
    </location>
</feature>
<organism evidence="2 3">
    <name type="scientific">Crenichthys baileyi</name>
    <name type="common">White River springfish</name>
    <dbReference type="NCBI Taxonomy" id="28760"/>
    <lineage>
        <taxon>Eukaryota</taxon>
        <taxon>Metazoa</taxon>
        <taxon>Chordata</taxon>
        <taxon>Craniata</taxon>
        <taxon>Vertebrata</taxon>
        <taxon>Euteleostomi</taxon>
        <taxon>Actinopterygii</taxon>
        <taxon>Neopterygii</taxon>
        <taxon>Teleostei</taxon>
        <taxon>Neoteleostei</taxon>
        <taxon>Acanthomorphata</taxon>
        <taxon>Ovalentaria</taxon>
        <taxon>Atherinomorphae</taxon>
        <taxon>Cyprinodontiformes</taxon>
        <taxon>Goodeidae</taxon>
        <taxon>Crenichthys</taxon>
    </lineage>
</organism>
<dbReference type="AlphaFoldDB" id="A0AAV9S0Y3"/>
<protein>
    <submittedName>
        <fullName evidence="2">Uncharacterized protein</fullName>
    </submittedName>
</protein>
<evidence type="ECO:0000313" key="2">
    <source>
        <dbReference type="EMBL" id="KAK5614809.1"/>
    </source>
</evidence>
<gene>
    <name evidence="2" type="ORF">CRENBAI_012637</name>
</gene>
<dbReference type="Proteomes" id="UP001311232">
    <property type="component" value="Unassembled WGS sequence"/>
</dbReference>
<sequence>MLDHLFAEYWTIYTLLDTTRPSDIIGHFASSIVRHYESQWALRLLGRGRPKSDVTRSVTSDVRRQALKPCFQLEISTDYHATEASSGEEEVPRGQRTKIDRSNPKFNRGTARNFQLSLPSSPPHAGSPENCSTNIVLSPGGRRVSQVVLTGEHRTPATEDDGVFCKGMKVGLVMVKDGEEIVDVSVVLEEAVVLTDLKDIPSAVAMLMGLLYCLNIDYPKNQKYTFEMIQTVFMNIGGGQCSSLVHGLRNRLLRKTMRQQGNVILAVRFANPVTEQEAVVRGQKQGQSQEDRIRRQDPRERLES</sequence>
<feature type="region of interest" description="Disordered" evidence="1">
    <location>
        <begin position="279"/>
        <end position="304"/>
    </location>
</feature>
<accession>A0AAV9S0Y3</accession>
<feature type="compositionally biased region" description="Basic and acidic residues" evidence="1">
    <location>
        <begin position="289"/>
        <end position="304"/>
    </location>
</feature>
<feature type="non-terminal residue" evidence="2">
    <location>
        <position position="304"/>
    </location>
</feature>